<evidence type="ECO:0000313" key="2">
    <source>
        <dbReference type="Proteomes" id="UP001144471"/>
    </source>
</evidence>
<sequence>MTELQVLRWFENPEPPECHEDTSICYGCRYPVGECDCRDDWKLED</sequence>
<dbReference type="EMBL" id="BSDY01000024">
    <property type="protein sequence ID" value="GLI57788.1"/>
    <property type="molecule type" value="Genomic_DNA"/>
</dbReference>
<proteinExistence type="predicted"/>
<gene>
    <name evidence="1" type="ORF">PM10SUCC1_33020</name>
</gene>
<reference evidence="1" key="1">
    <citation type="submission" date="2022-12" db="EMBL/GenBank/DDBJ databases">
        <title>Reference genome sequencing for broad-spectrum identification of bacterial and archaeal isolates by mass spectrometry.</title>
        <authorList>
            <person name="Sekiguchi Y."/>
            <person name="Tourlousse D.M."/>
        </authorList>
    </citation>
    <scope>NUCLEOTIDE SEQUENCE</scope>
    <source>
        <strain evidence="1">10succ1</strain>
    </source>
</reference>
<organism evidence="1 2">
    <name type="scientific">Propionigenium maris DSM 9537</name>
    <dbReference type="NCBI Taxonomy" id="1123000"/>
    <lineage>
        <taxon>Bacteria</taxon>
        <taxon>Fusobacteriati</taxon>
        <taxon>Fusobacteriota</taxon>
        <taxon>Fusobacteriia</taxon>
        <taxon>Fusobacteriales</taxon>
        <taxon>Fusobacteriaceae</taxon>
        <taxon>Propionigenium</taxon>
    </lineage>
</organism>
<dbReference type="Proteomes" id="UP001144471">
    <property type="component" value="Unassembled WGS sequence"/>
</dbReference>
<evidence type="ECO:0000313" key="1">
    <source>
        <dbReference type="EMBL" id="GLI57788.1"/>
    </source>
</evidence>
<accession>A0A9W6GMG5</accession>
<comment type="caution">
    <text evidence="1">The sequence shown here is derived from an EMBL/GenBank/DDBJ whole genome shotgun (WGS) entry which is preliminary data.</text>
</comment>
<name>A0A9W6GMG5_9FUSO</name>
<dbReference type="AlphaFoldDB" id="A0A9W6GMG5"/>
<keyword evidence="2" id="KW-1185">Reference proteome</keyword>
<dbReference type="RefSeq" id="WP_281837464.1">
    <property type="nucleotide sequence ID" value="NZ_BSDY01000024.1"/>
</dbReference>
<protein>
    <submittedName>
        <fullName evidence="1">Uncharacterized protein</fullName>
    </submittedName>
</protein>